<feature type="compositionally biased region" description="Basic and acidic residues" evidence="1">
    <location>
        <begin position="380"/>
        <end position="401"/>
    </location>
</feature>
<name>A0A7S3P5G9_9STRA</name>
<feature type="compositionally biased region" description="Low complexity" evidence="1">
    <location>
        <begin position="332"/>
        <end position="347"/>
    </location>
</feature>
<feature type="compositionally biased region" description="Polar residues" evidence="1">
    <location>
        <begin position="98"/>
        <end position="109"/>
    </location>
</feature>
<evidence type="ECO:0000259" key="2">
    <source>
        <dbReference type="PROSITE" id="PS50076"/>
    </source>
</evidence>
<evidence type="ECO:0000313" key="3">
    <source>
        <dbReference type="EMBL" id="CAE0404744.1"/>
    </source>
</evidence>
<feature type="compositionally biased region" description="Polar residues" evidence="1">
    <location>
        <begin position="255"/>
        <end position="265"/>
    </location>
</feature>
<feature type="compositionally biased region" description="Basic and acidic residues" evidence="1">
    <location>
        <begin position="319"/>
        <end position="330"/>
    </location>
</feature>
<feature type="compositionally biased region" description="Basic and acidic residues" evidence="1">
    <location>
        <begin position="114"/>
        <end position="129"/>
    </location>
</feature>
<feature type="compositionally biased region" description="Low complexity" evidence="1">
    <location>
        <begin position="238"/>
        <end position="251"/>
    </location>
</feature>
<feature type="compositionally biased region" description="Low complexity" evidence="1">
    <location>
        <begin position="44"/>
        <end position="55"/>
    </location>
</feature>
<feature type="compositionally biased region" description="Basic and acidic residues" evidence="1">
    <location>
        <begin position="958"/>
        <end position="975"/>
    </location>
</feature>
<feature type="region of interest" description="Disordered" evidence="1">
    <location>
        <begin position="667"/>
        <end position="720"/>
    </location>
</feature>
<feature type="region of interest" description="Disordered" evidence="1">
    <location>
        <begin position="802"/>
        <end position="905"/>
    </location>
</feature>
<reference evidence="3" key="1">
    <citation type="submission" date="2021-01" db="EMBL/GenBank/DDBJ databases">
        <authorList>
            <person name="Corre E."/>
            <person name="Pelletier E."/>
            <person name="Niang G."/>
            <person name="Scheremetjew M."/>
            <person name="Finn R."/>
            <person name="Kale V."/>
            <person name="Holt S."/>
            <person name="Cochrane G."/>
            <person name="Meng A."/>
            <person name="Brown T."/>
            <person name="Cohen L."/>
        </authorList>
    </citation>
    <scope>NUCLEOTIDE SEQUENCE</scope>
    <source>
        <strain evidence="3">CCMP127</strain>
    </source>
</reference>
<feature type="compositionally biased region" description="Low complexity" evidence="1">
    <location>
        <begin position="802"/>
        <end position="822"/>
    </location>
</feature>
<feature type="compositionally biased region" description="Polar residues" evidence="1">
    <location>
        <begin position="290"/>
        <end position="307"/>
    </location>
</feature>
<dbReference type="AlphaFoldDB" id="A0A7S3P5G9"/>
<feature type="compositionally biased region" description="Low complexity" evidence="1">
    <location>
        <begin position="76"/>
        <end position="91"/>
    </location>
</feature>
<evidence type="ECO:0000256" key="1">
    <source>
        <dbReference type="SAM" id="MobiDB-lite"/>
    </source>
</evidence>
<feature type="compositionally biased region" description="Basic and acidic residues" evidence="1">
    <location>
        <begin position="426"/>
        <end position="437"/>
    </location>
</feature>
<feature type="compositionally biased region" description="Low complexity" evidence="1">
    <location>
        <begin position="834"/>
        <end position="845"/>
    </location>
</feature>
<dbReference type="SUPFAM" id="SSF46565">
    <property type="entry name" value="Chaperone J-domain"/>
    <property type="match status" value="1"/>
</dbReference>
<protein>
    <recommendedName>
        <fullName evidence="2">J domain-containing protein</fullName>
    </recommendedName>
</protein>
<gene>
    <name evidence="3" type="ORF">ACOF00016_LOCUS2849</name>
</gene>
<dbReference type="EMBL" id="HBIM01003296">
    <property type="protein sequence ID" value="CAE0404744.1"/>
    <property type="molecule type" value="Transcribed_RNA"/>
</dbReference>
<feature type="region of interest" description="Disordered" evidence="1">
    <location>
        <begin position="946"/>
        <end position="977"/>
    </location>
</feature>
<dbReference type="InterPro" id="IPR001623">
    <property type="entry name" value="DnaJ_domain"/>
</dbReference>
<dbReference type="InterPro" id="IPR036869">
    <property type="entry name" value="J_dom_sf"/>
</dbReference>
<dbReference type="Gene3D" id="1.10.287.110">
    <property type="entry name" value="DnaJ domain"/>
    <property type="match status" value="1"/>
</dbReference>
<feature type="compositionally biased region" description="Low complexity" evidence="1">
    <location>
        <begin position="149"/>
        <end position="162"/>
    </location>
</feature>
<feature type="compositionally biased region" description="Low complexity" evidence="1">
    <location>
        <begin position="278"/>
        <end position="289"/>
    </location>
</feature>
<feature type="compositionally biased region" description="Basic and acidic residues" evidence="1">
    <location>
        <begin position="266"/>
        <end position="277"/>
    </location>
</feature>
<feature type="compositionally biased region" description="Polar residues" evidence="1">
    <location>
        <begin position="132"/>
        <end position="143"/>
    </location>
</feature>
<dbReference type="PROSITE" id="PS50076">
    <property type="entry name" value="DNAJ_2"/>
    <property type="match status" value="1"/>
</dbReference>
<feature type="compositionally biased region" description="Basic and acidic residues" evidence="1">
    <location>
        <begin position="220"/>
        <end position="234"/>
    </location>
</feature>
<feature type="region of interest" description="Disordered" evidence="1">
    <location>
        <begin position="466"/>
        <end position="485"/>
    </location>
</feature>
<accession>A0A7S3P5G9</accession>
<feature type="region of interest" description="Disordered" evidence="1">
    <location>
        <begin position="1"/>
        <end position="26"/>
    </location>
</feature>
<feature type="domain" description="J" evidence="2">
    <location>
        <begin position="567"/>
        <end position="648"/>
    </location>
</feature>
<sequence length="1252" mass="138354">MSRLRGSVSLGRGEMMSTNIADDDERVAETWILAGGSWKKRQEAAAAAAAASPTNTPTPPSSPFRNRVVGKLQPPRASSRNQASSQRSRSNGRAPPASESSFHTDGGSVTSRTLSRDDSFRSRTSDTRIPRSVSSGRARSNETPPFLRSSSGLSSGVSSKASNDTKRSTRTSQTEPARFYSASNSSAASVSASSTTRIPEVVVEGKKRRSSKKTNNSWLQEKDSFFSATRHSESVKNSIQSRQSSSAQNRRPSLDASTLRSSQTEESSRIPMEKDARSSASTTSSSSSSKELTVTPPKSESQPTSLFVMTPGLVGTPMKEYRSASRERLRMTKQTPSKAPTTTTSPTLVQPSDKKEAQSSRTSAKPKDESFDTVQTSNTSERDVLSKPDPPRKKDSEEIHPRHFPQGIEQQQQDEKIPEGWATEWSDEKKESEPPLHPHVVEAFRDNRAIDVLAIDVLAIDVEPSQQPRIRHPTKSRAFSPSPLDQLAKTSFATPKKDPVRSPDSAKRKVSQRPVKSTSPESNVPVLTAEDLLAEEKGHGNATKQETGIPLSHVTAIRQCFGFDCDIYKDVLQVGRNATDRQLRIACFRRGRSILAEHHQLVKSSKESTPESVLKKFSNETKVKFQAISLAYEVIDNPEWRALYDNHGWDAPPVDAACKKSTVLEKEQLRNNHTPPLKIARASRQQRSRTVEPRSRSTTPILRPTPSDDDERRSRSTGRGIRWSEQVEELVFRQDPEELEARRVRSPPPPDPSIFDEEWMPEEMEDTEPSFMANILSEFDQSLDGLEASLDGFMKRGFEDWSMSSKGSKGSSKGSKGAQSEKSSTKSELRDTNSPISVESEASSSWDGTVDTNGEDDTIPSKLTENGLRPSADTENRSPGPEDWNAVGSLASTIPSTIHPEEDSEDVAVKQLFKVLTQTTDDRKKREVPCSEPVFKVEKHRSDGMKIIEDPCNGTRSTEVDSDRSSPSDVRKMPTEEDSVVRAFSGLNKDYRNASMKIQKDADFFDPFDDSVSSLNIGDGDFGSPVRGFQQLASKLKERDSPKEQRRASKECPVIVEDVTSVSSSPERRTEIKVGIRLENNSSPPVDHLFSQPVPEFEEASTRIPLRTQIVDTTDFRRAKSDFSSLSGITSTFNTSVKTDHILISNRGHQRFCSLVAPVAVDHVSTSNRPAAGRTNDGDKSSEAPCDMDFFSQMFCYTNALSGDLDVLSNELSSKITETRNMILESLTFTDDDVRSVVSAMDLPHVERSNTM</sequence>
<organism evidence="3">
    <name type="scientific">Amphora coffeiformis</name>
    <dbReference type="NCBI Taxonomy" id="265554"/>
    <lineage>
        <taxon>Eukaryota</taxon>
        <taxon>Sar</taxon>
        <taxon>Stramenopiles</taxon>
        <taxon>Ochrophyta</taxon>
        <taxon>Bacillariophyta</taxon>
        <taxon>Bacillariophyceae</taxon>
        <taxon>Bacillariophycidae</taxon>
        <taxon>Thalassiophysales</taxon>
        <taxon>Catenulaceae</taxon>
        <taxon>Amphora</taxon>
    </lineage>
</organism>
<feature type="compositionally biased region" description="Low complexity" evidence="1">
    <location>
        <begin position="181"/>
        <end position="194"/>
    </location>
</feature>
<feature type="region of interest" description="Disordered" evidence="1">
    <location>
        <begin position="490"/>
        <end position="527"/>
    </location>
</feature>
<feature type="region of interest" description="Disordered" evidence="1">
    <location>
        <begin position="39"/>
        <end position="437"/>
    </location>
</feature>
<feature type="compositionally biased region" description="Basic and acidic residues" evidence="1">
    <location>
        <begin position="495"/>
        <end position="507"/>
    </location>
</feature>
<proteinExistence type="predicted"/>